<feature type="chain" id="PRO_5019104253" evidence="1">
    <location>
        <begin position="19"/>
        <end position="487"/>
    </location>
</feature>
<accession>A0A437R592</accession>
<sequence>MKKLAALCLLSLAPTAFATPWLDTSDNYLRQSLQTLAQAGLLTGPINTYPIMWKNIAIDLNKIDVNQVEPQLRFAVLHLKSALDTNRATHSRGVKLSYNSHDTHVQSFGEQYFEKAAITLFNEVQGDNWAGRLQLTYRDEFATATPITGVTAESQKLVADGSYVAGIWGNWVLALDQDSVWWGPGQQSSLLLSNNARPIAAVRLSRHSWQADTRPWLQWLGPWNITTFVGQDAEMEKLFSSDEPNNTKYWGGRATIRPWPAVELGLSRVIQWGGTGRSNSFTTLWDLVSYDKTDEIPADQRAALDLSYHLQAFGWPLTAYAEIADDDNQSGLPDKALSLFGVRSYWGEQNAIHTLNLEYSDTFLDCENSLQRGNCAYQGEVFPQGYRRFERVIGSGYGADARVLSAGYQYQTLGGISWSGHLYRAAFYDEKLPGQLASDAVWQLKMEHRRPMMKGLLSIQLRLAEKSDFRPEFDQSFSVAGSWEYRY</sequence>
<evidence type="ECO:0000256" key="1">
    <source>
        <dbReference type="SAM" id="SignalP"/>
    </source>
</evidence>
<dbReference type="InterPro" id="IPR038636">
    <property type="entry name" value="Wzi_sf"/>
</dbReference>
<evidence type="ECO:0000313" key="3">
    <source>
        <dbReference type="Proteomes" id="UP000283077"/>
    </source>
</evidence>
<comment type="caution">
    <text evidence="2">The sequence shown here is derived from an EMBL/GenBank/DDBJ whole genome shotgun (WGS) entry which is preliminary data.</text>
</comment>
<dbReference type="Proteomes" id="UP000283077">
    <property type="component" value="Unassembled WGS sequence"/>
</dbReference>
<dbReference type="InterPro" id="IPR026950">
    <property type="entry name" value="Caps_assemb_Wzi"/>
</dbReference>
<protein>
    <submittedName>
        <fullName evidence="2">Capsule assembly Wzi family protein</fullName>
    </submittedName>
</protein>
<name>A0A437R592_9GAMM</name>
<dbReference type="EMBL" id="SACS01000001">
    <property type="protein sequence ID" value="RVU41837.1"/>
    <property type="molecule type" value="Genomic_DNA"/>
</dbReference>
<dbReference type="AlphaFoldDB" id="A0A437R592"/>
<keyword evidence="1" id="KW-0732">Signal</keyword>
<feature type="signal peptide" evidence="1">
    <location>
        <begin position="1"/>
        <end position="18"/>
    </location>
</feature>
<keyword evidence="3" id="KW-1185">Reference proteome</keyword>
<proteinExistence type="predicted"/>
<dbReference type="OrthoDB" id="101884at2"/>
<reference evidence="2 3" key="1">
    <citation type="submission" date="2019-01" db="EMBL/GenBank/DDBJ databases">
        <authorList>
            <person name="Chen W.-M."/>
        </authorList>
    </citation>
    <scope>NUCLEOTIDE SEQUENCE [LARGE SCALE GENOMIC DNA]</scope>
    <source>
        <strain evidence="2 3">KYPC3</strain>
    </source>
</reference>
<dbReference type="Gene3D" id="2.40.160.130">
    <property type="entry name" value="Capsule assembly protein Wzi"/>
    <property type="match status" value="1"/>
</dbReference>
<evidence type="ECO:0000313" key="2">
    <source>
        <dbReference type="EMBL" id="RVU41837.1"/>
    </source>
</evidence>
<gene>
    <name evidence="2" type="ORF">EOE67_01155</name>
</gene>
<organism evidence="2 3">
    <name type="scientific">Rheinheimera riviphila</name>
    <dbReference type="NCBI Taxonomy" id="1834037"/>
    <lineage>
        <taxon>Bacteria</taxon>
        <taxon>Pseudomonadati</taxon>
        <taxon>Pseudomonadota</taxon>
        <taxon>Gammaproteobacteria</taxon>
        <taxon>Chromatiales</taxon>
        <taxon>Chromatiaceae</taxon>
        <taxon>Rheinheimera</taxon>
    </lineage>
</organism>
<dbReference type="RefSeq" id="WP_127697222.1">
    <property type="nucleotide sequence ID" value="NZ_SACS01000001.1"/>
</dbReference>
<dbReference type="Pfam" id="PF14052">
    <property type="entry name" value="Caps_assemb_Wzi"/>
    <property type="match status" value="1"/>
</dbReference>